<keyword evidence="7 8" id="KW-0472">Membrane</keyword>
<evidence type="ECO:0000256" key="8">
    <source>
        <dbReference type="SAM" id="Phobius"/>
    </source>
</evidence>
<evidence type="ECO:0000256" key="1">
    <source>
        <dbReference type="ARBA" id="ARBA00004651"/>
    </source>
</evidence>
<keyword evidence="6 8" id="KW-1133">Transmembrane helix</keyword>
<proteinExistence type="inferred from homology"/>
<keyword evidence="3" id="KW-1003">Cell membrane</keyword>
<reference evidence="9" key="1">
    <citation type="journal article" date="2020" name="mSystems">
        <title>Genome- and Community-Level Interaction Insights into Carbon Utilization and Element Cycling Functions of Hydrothermarchaeota in Hydrothermal Sediment.</title>
        <authorList>
            <person name="Zhou Z."/>
            <person name="Liu Y."/>
            <person name="Xu W."/>
            <person name="Pan J."/>
            <person name="Luo Z.H."/>
            <person name="Li M."/>
        </authorList>
    </citation>
    <scope>NUCLEOTIDE SEQUENCE [LARGE SCALE GENOMIC DNA]</scope>
    <source>
        <strain evidence="9">SpSt-289</strain>
    </source>
</reference>
<evidence type="ECO:0000256" key="4">
    <source>
        <dbReference type="ARBA" id="ARBA00022692"/>
    </source>
</evidence>
<dbReference type="GO" id="GO:0008360">
    <property type="term" value="P:regulation of cell shape"/>
    <property type="evidence" value="ECO:0007669"/>
    <property type="project" value="UniProtKB-KW"/>
</dbReference>
<evidence type="ECO:0000256" key="6">
    <source>
        <dbReference type="ARBA" id="ARBA00022989"/>
    </source>
</evidence>
<dbReference type="GO" id="GO:0005886">
    <property type="term" value="C:plasma membrane"/>
    <property type="evidence" value="ECO:0007669"/>
    <property type="project" value="UniProtKB-SubCell"/>
</dbReference>
<evidence type="ECO:0000313" key="9">
    <source>
        <dbReference type="EMBL" id="HDX32251.1"/>
    </source>
</evidence>
<dbReference type="InterPro" id="IPR007227">
    <property type="entry name" value="Cell_shape_determining_MreD"/>
</dbReference>
<feature type="transmembrane region" description="Helical" evidence="8">
    <location>
        <begin position="99"/>
        <end position="123"/>
    </location>
</feature>
<evidence type="ECO:0000256" key="3">
    <source>
        <dbReference type="ARBA" id="ARBA00022475"/>
    </source>
</evidence>
<feature type="transmembrane region" description="Helical" evidence="8">
    <location>
        <begin position="37"/>
        <end position="61"/>
    </location>
</feature>
<dbReference type="EMBL" id="DSMG01000120">
    <property type="protein sequence ID" value="HDX32251.1"/>
    <property type="molecule type" value="Genomic_DNA"/>
</dbReference>
<evidence type="ECO:0000256" key="5">
    <source>
        <dbReference type="ARBA" id="ARBA00022960"/>
    </source>
</evidence>
<comment type="subcellular location">
    <subcellularLocation>
        <location evidence="1">Cell membrane</location>
        <topology evidence="1">Multi-pass membrane protein</topology>
    </subcellularLocation>
</comment>
<feature type="transmembrane region" description="Helical" evidence="8">
    <location>
        <begin position="143"/>
        <end position="162"/>
    </location>
</feature>
<evidence type="ECO:0000256" key="7">
    <source>
        <dbReference type="ARBA" id="ARBA00023136"/>
    </source>
</evidence>
<keyword evidence="5" id="KW-0133">Cell shape</keyword>
<dbReference type="Pfam" id="PF04093">
    <property type="entry name" value="MreD"/>
    <property type="match status" value="1"/>
</dbReference>
<dbReference type="NCBIfam" id="TIGR03426">
    <property type="entry name" value="shape_MreD"/>
    <property type="match status" value="1"/>
</dbReference>
<feature type="transmembrane region" description="Helical" evidence="8">
    <location>
        <begin position="67"/>
        <end position="87"/>
    </location>
</feature>
<accession>A0A7C1FV41</accession>
<dbReference type="AlphaFoldDB" id="A0A7C1FV41"/>
<gene>
    <name evidence="9" type="primary">mreD</name>
    <name evidence="9" type="ORF">ENQ20_12315</name>
</gene>
<evidence type="ECO:0000256" key="2">
    <source>
        <dbReference type="ARBA" id="ARBA00007776"/>
    </source>
</evidence>
<name>A0A7C1FV41_9CHLR</name>
<keyword evidence="4 8" id="KW-0812">Transmembrane</keyword>
<comment type="similarity">
    <text evidence="2">Belongs to the MreD family.</text>
</comment>
<comment type="caution">
    <text evidence="9">The sequence shown here is derived from an EMBL/GenBank/DDBJ whole genome shotgun (WGS) entry which is preliminary data.</text>
</comment>
<feature type="transmembrane region" description="Helical" evidence="8">
    <location>
        <begin position="6"/>
        <end position="25"/>
    </location>
</feature>
<organism evidence="9">
    <name type="scientific">Caldilinea aerophila</name>
    <dbReference type="NCBI Taxonomy" id="133453"/>
    <lineage>
        <taxon>Bacteria</taxon>
        <taxon>Bacillati</taxon>
        <taxon>Chloroflexota</taxon>
        <taxon>Caldilineae</taxon>
        <taxon>Caldilineales</taxon>
        <taxon>Caldilineaceae</taxon>
        <taxon>Caldilinea</taxon>
    </lineage>
</organism>
<protein>
    <submittedName>
        <fullName evidence="9">Rod shape-determining protein MreD</fullName>
    </submittedName>
</protein>
<sequence length="171" mass="18146">MNRGALYYLMIPLLLFLCLLQSTAVARLKIAGVKPDLVLLMVVIGALVYGARPGVLWAFVAGIGMDLFSGGPFGASSLALIASALVAGLGHRPFSRFNIFVPLAAIALGTLAYAGVYLTVLAIFEVIGAPVLWVPIGDAIRDIVLPVTLYNMAIMLLLLPILNRLPESQDL</sequence>